<organism evidence="4 6">
    <name type="scientific">Treponema rectale</name>
    <dbReference type="NCBI Taxonomy" id="744512"/>
    <lineage>
        <taxon>Bacteria</taxon>
        <taxon>Pseudomonadati</taxon>
        <taxon>Spirochaetota</taxon>
        <taxon>Spirochaetia</taxon>
        <taxon>Spirochaetales</taxon>
        <taxon>Treponemataceae</taxon>
        <taxon>Treponema</taxon>
    </lineage>
</organism>
<evidence type="ECO:0000256" key="1">
    <source>
        <dbReference type="ARBA" id="ARBA00022679"/>
    </source>
</evidence>
<dbReference type="EMBL" id="CP031517">
    <property type="protein sequence ID" value="QOS39882.1"/>
    <property type="molecule type" value="Genomic_DNA"/>
</dbReference>
<feature type="domain" description="Glycosyltransferase subfamily 4-like N-terminal" evidence="3">
    <location>
        <begin position="131"/>
        <end position="170"/>
    </location>
</feature>
<dbReference type="KEGG" id="trc:DYE49_05205"/>
<dbReference type="GO" id="GO:0016757">
    <property type="term" value="F:glycosyltransferase activity"/>
    <property type="evidence" value="ECO:0007669"/>
    <property type="project" value="InterPro"/>
</dbReference>
<dbReference type="AlphaFoldDB" id="A0A840SER6"/>
<dbReference type="EMBL" id="JACHFR010000001">
    <property type="protein sequence ID" value="MBB5218426.1"/>
    <property type="molecule type" value="Genomic_DNA"/>
</dbReference>
<dbReference type="Pfam" id="PF00534">
    <property type="entry name" value="Glycos_transf_1"/>
    <property type="match status" value="1"/>
</dbReference>
<dbReference type="Pfam" id="PF13439">
    <property type="entry name" value="Glyco_transf_4"/>
    <property type="match status" value="1"/>
</dbReference>
<evidence type="ECO:0000313" key="5">
    <source>
        <dbReference type="EMBL" id="QOS39882.1"/>
    </source>
</evidence>
<protein>
    <submittedName>
        <fullName evidence="5">Glycosyltransferase family 1 protein</fullName>
    </submittedName>
    <submittedName>
        <fullName evidence="4">Glycosyltransferase involved in cell wall biosynthesis</fullName>
    </submittedName>
</protein>
<name>A0A840SER6_9SPIR</name>
<keyword evidence="1 4" id="KW-0808">Transferase</keyword>
<dbReference type="PANTHER" id="PTHR46401:SF2">
    <property type="entry name" value="GLYCOSYLTRANSFERASE WBBK-RELATED"/>
    <property type="match status" value="1"/>
</dbReference>
<dbReference type="InterPro" id="IPR001296">
    <property type="entry name" value="Glyco_trans_1"/>
</dbReference>
<dbReference type="RefSeq" id="WP_184651845.1">
    <property type="nucleotide sequence ID" value="NZ_JACHFR010000001.1"/>
</dbReference>
<gene>
    <name evidence="5" type="ORF">DYE49_05205</name>
    <name evidence="4" type="ORF">HNP77_000770</name>
</gene>
<dbReference type="Proteomes" id="UP000593591">
    <property type="component" value="Chromosome"/>
</dbReference>
<dbReference type="PANTHER" id="PTHR46401">
    <property type="entry name" value="GLYCOSYLTRANSFERASE WBBK-RELATED"/>
    <property type="match status" value="1"/>
</dbReference>
<proteinExistence type="predicted"/>
<dbReference type="InterPro" id="IPR028098">
    <property type="entry name" value="Glyco_trans_4-like_N"/>
</dbReference>
<dbReference type="SUPFAM" id="SSF53756">
    <property type="entry name" value="UDP-Glycosyltransferase/glycogen phosphorylase"/>
    <property type="match status" value="1"/>
</dbReference>
<evidence type="ECO:0000259" key="3">
    <source>
        <dbReference type="Pfam" id="PF13439"/>
    </source>
</evidence>
<accession>A0A840SER6</accession>
<evidence type="ECO:0000313" key="4">
    <source>
        <dbReference type="EMBL" id="MBB5218426.1"/>
    </source>
</evidence>
<dbReference type="Proteomes" id="UP000578697">
    <property type="component" value="Unassembled WGS sequence"/>
</dbReference>
<evidence type="ECO:0000313" key="6">
    <source>
        <dbReference type="Proteomes" id="UP000578697"/>
    </source>
</evidence>
<dbReference type="Gene3D" id="3.40.50.2000">
    <property type="entry name" value="Glycogen Phosphorylase B"/>
    <property type="match status" value="2"/>
</dbReference>
<sequence length="355" mass="40331">MKILINGNFLNRNLTGIERFAWETCRRMDALLTKEDDFSILIAANAKTFPEFKNIKIIISPYSIKSFPKWDMGIFKKACKKLKATGLNFSNTAPKGKFCGLSFIHDIYAADHPEDFTSLKDTLIKLYSCFSYRNIARNARHIFTVSEFSKKRIMERYGVSEDRISVIPNGWEHFNTVSEDDGIFERFPVLLERDFYFTLGSLSRRKNLAWIARYAEKHPEEHFAISGKAISGLVPPELEALKNLNNVTLLGYVSDGEVKALMKKCRAFVFPSYYEGFGIPPLEALSTGCRAIVSDAACLKEIYSDSVNYINPDSTDVNLGELLKQEPKGVQEVLKKFTYDRAASLLLDKIRTVCS</sequence>
<dbReference type="CDD" id="cd03809">
    <property type="entry name" value="GT4_MtfB-like"/>
    <property type="match status" value="1"/>
</dbReference>
<feature type="domain" description="Glycosyl transferase family 1" evidence="2">
    <location>
        <begin position="192"/>
        <end position="308"/>
    </location>
</feature>
<evidence type="ECO:0000259" key="2">
    <source>
        <dbReference type="Pfam" id="PF00534"/>
    </source>
</evidence>
<evidence type="ECO:0000313" key="7">
    <source>
        <dbReference type="Proteomes" id="UP000593591"/>
    </source>
</evidence>
<keyword evidence="6" id="KW-1185">Reference proteome</keyword>
<reference evidence="4 6" key="2">
    <citation type="submission" date="2020-08" db="EMBL/GenBank/DDBJ databases">
        <title>Genomic Encyclopedia of Type Strains, Phase IV (KMG-IV): sequencing the most valuable type-strain genomes for metagenomic binning, comparative biology and taxonomic classification.</title>
        <authorList>
            <person name="Goeker M."/>
        </authorList>
    </citation>
    <scope>NUCLEOTIDE SEQUENCE [LARGE SCALE GENOMIC DNA]</scope>
    <source>
        <strain evidence="4 6">DSM 103679</strain>
    </source>
</reference>
<reference evidence="5 7" key="1">
    <citation type="submission" date="2018-08" db="EMBL/GenBank/DDBJ databases">
        <title>The first complete genome of Treponema rectale (CHPAT), a commensal spirochete of the bovine rectum.</title>
        <authorList>
            <person name="Staton G.J."/>
            <person name="Clegg S.R."/>
            <person name="Carter S.D."/>
            <person name="Radford A.D."/>
            <person name="Darby A."/>
            <person name="Hall N."/>
            <person name="Birtles R.J."/>
            <person name="Evans N.J."/>
        </authorList>
    </citation>
    <scope>NUCLEOTIDE SEQUENCE [LARGE SCALE GENOMIC DNA]</scope>
    <source>
        <strain evidence="5 7">CHPA</strain>
    </source>
</reference>